<organism evidence="1 2">
    <name type="scientific">Marinicella sediminis</name>
    <dbReference type="NCBI Taxonomy" id="1792834"/>
    <lineage>
        <taxon>Bacteria</taxon>
        <taxon>Pseudomonadati</taxon>
        <taxon>Pseudomonadota</taxon>
        <taxon>Gammaproteobacteria</taxon>
        <taxon>Lysobacterales</taxon>
        <taxon>Marinicellaceae</taxon>
        <taxon>Marinicella</taxon>
    </lineage>
</organism>
<protein>
    <recommendedName>
        <fullName evidence="3">CAP domain-containing protein</fullName>
    </recommendedName>
</protein>
<reference evidence="2" key="1">
    <citation type="journal article" date="2019" name="Int. J. Syst. Evol. Microbiol.">
        <title>The Global Catalogue of Microorganisms (GCM) 10K type strain sequencing project: providing services to taxonomists for standard genome sequencing and annotation.</title>
        <authorList>
            <consortium name="The Broad Institute Genomics Platform"/>
            <consortium name="The Broad Institute Genome Sequencing Center for Infectious Disease"/>
            <person name="Wu L."/>
            <person name="Ma J."/>
        </authorList>
    </citation>
    <scope>NUCLEOTIDE SEQUENCE [LARGE SCALE GENOMIC DNA]</scope>
    <source>
        <strain evidence="2">KCTC 42953</strain>
    </source>
</reference>
<proteinExistence type="predicted"/>
<accession>A0ABV7JDW4</accession>
<dbReference type="Gene3D" id="3.40.33.10">
    <property type="entry name" value="CAP"/>
    <property type="match status" value="1"/>
</dbReference>
<evidence type="ECO:0000313" key="1">
    <source>
        <dbReference type="EMBL" id="MFC3194968.1"/>
    </source>
</evidence>
<keyword evidence="2" id="KW-1185">Reference proteome</keyword>
<dbReference type="RefSeq" id="WP_077411926.1">
    <property type="nucleotide sequence ID" value="NZ_JBHRTS010000006.1"/>
</dbReference>
<sequence>MFALLILLSALLSEPSEGDASDCGLNPQSLELASLVINHTSQKRTAMRCNELLAEIAAKRAASLLNGQIDEQHTPNQILIENGYRFASFYPPTGNQVEAVAKNMRSAEAVMTYLTQSNKHHDHVLGYGEFFSRQNELGVGYAENEAGQTQYVVLIAEPYATPKIVYKQTFQAPKMVTKANCPKNWRHSSDAQVRKVCKGIEAREKQQKK</sequence>
<gene>
    <name evidence="1" type="ORF">ACFODZ_12020</name>
</gene>
<comment type="caution">
    <text evidence="1">The sequence shown here is derived from an EMBL/GenBank/DDBJ whole genome shotgun (WGS) entry which is preliminary data.</text>
</comment>
<dbReference type="Proteomes" id="UP001595533">
    <property type="component" value="Unassembled WGS sequence"/>
</dbReference>
<evidence type="ECO:0008006" key="3">
    <source>
        <dbReference type="Google" id="ProtNLM"/>
    </source>
</evidence>
<dbReference type="EMBL" id="JBHRTS010000006">
    <property type="protein sequence ID" value="MFC3194968.1"/>
    <property type="molecule type" value="Genomic_DNA"/>
</dbReference>
<dbReference type="InterPro" id="IPR035940">
    <property type="entry name" value="CAP_sf"/>
</dbReference>
<name>A0ABV7JDW4_9GAMM</name>
<evidence type="ECO:0000313" key="2">
    <source>
        <dbReference type="Proteomes" id="UP001595533"/>
    </source>
</evidence>